<accession>A0A135TKM1</accession>
<evidence type="ECO:0000313" key="2">
    <source>
        <dbReference type="Proteomes" id="UP000070121"/>
    </source>
</evidence>
<dbReference type="AlphaFoldDB" id="A0A135TKM1"/>
<reference evidence="1 2" key="1">
    <citation type="submission" date="2014-02" db="EMBL/GenBank/DDBJ databases">
        <title>The genome sequence of Colletotrichum salicis CBS 607.94.</title>
        <authorList>
            <person name="Baroncelli R."/>
            <person name="Thon M.R."/>
        </authorList>
    </citation>
    <scope>NUCLEOTIDE SEQUENCE [LARGE SCALE GENOMIC DNA]</scope>
    <source>
        <strain evidence="1 2">CBS 607.94</strain>
    </source>
</reference>
<evidence type="ECO:0000313" key="1">
    <source>
        <dbReference type="EMBL" id="KXH48665.1"/>
    </source>
</evidence>
<proteinExistence type="predicted"/>
<gene>
    <name evidence="1" type="ORF">CSAL01_08887</name>
</gene>
<dbReference type="EMBL" id="JFFI01001945">
    <property type="protein sequence ID" value="KXH48665.1"/>
    <property type="molecule type" value="Genomic_DNA"/>
</dbReference>
<organism evidence="1 2">
    <name type="scientific">Colletotrichum salicis</name>
    <dbReference type="NCBI Taxonomy" id="1209931"/>
    <lineage>
        <taxon>Eukaryota</taxon>
        <taxon>Fungi</taxon>
        <taxon>Dikarya</taxon>
        <taxon>Ascomycota</taxon>
        <taxon>Pezizomycotina</taxon>
        <taxon>Sordariomycetes</taxon>
        <taxon>Hypocreomycetidae</taxon>
        <taxon>Glomerellales</taxon>
        <taxon>Glomerellaceae</taxon>
        <taxon>Colletotrichum</taxon>
        <taxon>Colletotrichum acutatum species complex</taxon>
    </lineage>
</organism>
<protein>
    <submittedName>
        <fullName evidence="1">Uncharacterized protein</fullName>
    </submittedName>
</protein>
<name>A0A135TKM1_9PEZI</name>
<comment type="caution">
    <text evidence="1">The sequence shown here is derived from an EMBL/GenBank/DDBJ whole genome shotgun (WGS) entry which is preliminary data.</text>
</comment>
<keyword evidence="2" id="KW-1185">Reference proteome</keyword>
<dbReference type="Proteomes" id="UP000070121">
    <property type="component" value="Unassembled WGS sequence"/>
</dbReference>
<sequence length="152" mass="16642">MVFASVVAEPPVLTLPTLGAAGRPGQLRRDQRQANKLDKIRKHSFVPYLVSDKHVDIWTLAQLDSFASPDAHRYVACGHGMASHAFDLASPRRSSERWPLPADIHNGTAPRNDMSQAVGGWPVLAVFYSASNSEALRPSVTTITSSKEKFSF</sequence>